<feature type="region of interest" description="Disordered" evidence="1">
    <location>
        <begin position="1"/>
        <end position="64"/>
    </location>
</feature>
<comment type="caution">
    <text evidence="2">The sequence shown here is derived from an EMBL/GenBank/DDBJ whole genome shotgun (WGS) entry which is preliminary data.</text>
</comment>
<accession>U1Q424</accession>
<feature type="compositionally biased region" description="Basic residues" evidence="1">
    <location>
        <begin position="27"/>
        <end position="45"/>
    </location>
</feature>
<evidence type="ECO:0000256" key="1">
    <source>
        <dbReference type="SAM" id="MobiDB-lite"/>
    </source>
</evidence>
<dbReference type="EMBL" id="AWSE01000144">
    <property type="protein sequence ID" value="ERH22685.1"/>
    <property type="molecule type" value="Genomic_DNA"/>
</dbReference>
<feature type="compositionally biased region" description="Basic and acidic residues" evidence="1">
    <location>
        <begin position="52"/>
        <end position="64"/>
    </location>
</feature>
<evidence type="ECO:0000313" key="2">
    <source>
        <dbReference type="EMBL" id="ERH22685.1"/>
    </source>
</evidence>
<protein>
    <submittedName>
        <fullName evidence="2">Uncharacterized protein</fullName>
    </submittedName>
</protein>
<organism evidence="2 3">
    <name type="scientific">Actinomyces johnsonii F0542</name>
    <dbReference type="NCBI Taxonomy" id="1321818"/>
    <lineage>
        <taxon>Bacteria</taxon>
        <taxon>Bacillati</taxon>
        <taxon>Actinomycetota</taxon>
        <taxon>Actinomycetes</taxon>
        <taxon>Actinomycetales</taxon>
        <taxon>Actinomycetaceae</taxon>
        <taxon>Actinomyces</taxon>
    </lineage>
</organism>
<gene>
    <name evidence="2" type="ORF">HMPREF1979_02323</name>
</gene>
<dbReference type="Proteomes" id="UP000016536">
    <property type="component" value="Unassembled WGS sequence"/>
</dbReference>
<name>U1Q424_9ACTO</name>
<reference evidence="2 3" key="1">
    <citation type="submission" date="2013-08" db="EMBL/GenBank/DDBJ databases">
        <authorList>
            <person name="Weinstock G."/>
            <person name="Sodergren E."/>
            <person name="Wylie T."/>
            <person name="Fulton L."/>
            <person name="Fulton R."/>
            <person name="Fronick C."/>
            <person name="O'Laughlin M."/>
            <person name="Godfrey J."/>
            <person name="Miner T."/>
            <person name="Herter B."/>
            <person name="Appelbaum E."/>
            <person name="Cordes M."/>
            <person name="Lek S."/>
            <person name="Wollam A."/>
            <person name="Pepin K.H."/>
            <person name="Palsikar V.B."/>
            <person name="Mitreva M."/>
            <person name="Wilson R.K."/>
        </authorList>
    </citation>
    <scope>NUCLEOTIDE SEQUENCE [LARGE SCALE GENOMIC DNA]</scope>
    <source>
        <strain evidence="2 3">F0542</strain>
    </source>
</reference>
<dbReference type="HOGENOM" id="CLU_2857578_0_0_11"/>
<feature type="compositionally biased region" description="Basic and acidic residues" evidence="1">
    <location>
        <begin position="1"/>
        <end position="17"/>
    </location>
</feature>
<proteinExistence type="predicted"/>
<evidence type="ECO:0000313" key="3">
    <source>
        <dbReference type="Proteomes" id="UP000016536"/>
    </source>
</evidence>
<dbReference type="AlphaFoldDB" id="U1Q424"/>
<sequence>MTQDHLHSTSPYDEHASGHKGTTLQPYRHRNAARSKRPHRTRRIKSSYTHSGPDRLYRIYKEVE</sequence>
<keyword evidence="3" id="KW-1185">Reference proteome</keyword>